<reference evidence="1 2" key="1">
    <citation type="submission" date="2017-06" db="EMBL/GenBank/DDBJ databases">
        <title>Genome sequencing and assembly of Stenotrophomonas maltophilia DF07.</title>
        <authorList>
            <person name="Iyer R."/>
        </authorList>
    </citation>
    <scope>NUCLEOTIDE SEQUENCE [LARGE SCALE GENOMIC DNA]</scope>
    <source>
        <strain evidence="1 2">DF07</strain>
    </source>
</reference>
<dbReference type="Proteomes" id="UP000216433">
    <property type="component" value="Unassembled WGS sequence"/>
</dbReference>
<sequence length="90" mass="9661">MSAPCKIAAIRHAVSALHGAADDGADSRRYADALQEAGAAIDELIAADEEYNRAREAWLASPATHDQFQATREAWKRRIDALARVKGGTA</sequence>
<comment type="caution">
    <text evidence="1">The sequence shown here is derived from an EMBL/GenBank/DDBJ whole genome shotgun (WGS) entry which is preliminary data.</text>
</comment>
<evidence type="ECO:0000313" key="2">
    <source>
        <dbReference type="Proteomes" id="UP000216433"/>
    </source>
</evidence>
<dbReference type="AlphaFoldDB" id="A0A270NNM8"/>
<proteinExistence type="predicted"/>
<organism evidence="1 2">
    <name type="scientific">Stenotrophomonas maltophilia</name>
    <name type="common">Pseudomonas maltophilia</name>
    <name type="synonym">Xanthomonas maltophilia</name>
    <dbReference type="NCBI Taxonomy" id="40324"/>
    <lineage>
        <taxon>Bacteria</taxon>
        <taxon>Pseudomonadati</taxon>
        <taxon>Pseudomonadota</taxon>
        <taxon>Gammaproteobacteria</taxon>
        <taxon>Lysobacterales</taxon>
        <taxon>Lysobacteraceae</taxon>
        <taxon>Stenotrophomonas</taxon>
        <taxon>Stenotrophomonas maltophilia group</taxon>
    </lineage>
</organism>
<evidence type="ECO:0000313" key="1">
    <source>
        <dbReference type="EMBL" id="PAM73178.1"/>
    </source>
</evidence>
<gene>
    <name evidence="1" type="ORF">CEK00_04845</name>
</gene>
<accession>A0A270NNM8</accession>
<protein>
    <submittedName>
        <fullName evidence="1">Uncharacterized protein</fullName>
    </submittedName>
</protein>
<dbReference type="EMBL" id="NJGC01000004">
    <property type="protein sequence ID" value="PAM73178.1"/>
    <property type="molecule type" value="Genomic_DNA"/>
</dbReference>
<name>A0A270NNM8_STEMA</name>
<dbReference type="RefSeq" id="WP_095377417.1">
    <property type="nucleotide sequence ID" value="NZ_NJGC01000004.1"/>
</dbReference>